<reference evidence="3" key="1">
    <citation type="submission" date="2021-12" db="EMBL/GenBank/DDBJ databases">
        <authorList>
            <person name="King R."/>
        </authorList>
    </citation>
    <scope>NUCLEOTIDE SEQUENCE</scope>
</reference>
<keyword evidence="4" id="KW-1185">Reference proteome</keyword>
<feature type="region of interest" description="Disordered" evidence="1">
    <location>
        <begin position="652"/>
        <end position="720"/>
    </location>
</feature>
<feature type="region of interest" description="Disordered" evidence="1">
    <location>
        <begin position="424"/>
        <end position="495"/>
    </location>
</feature>
<dbReference type="Gene3D" id="3.30.160.60">
    <property type="entry name" value="Classic Zinc Finger"/>
    <property type="match status" value="1"/>
</dbReference>
<evidence type="ECO:0000313" key="3">
    <source>
        <dbReference type="EMBL" id="CAH0562842.1"/>
    </source>
</evidence>
<name>A0A9P0FMC0_BRAAE</name>
<evidence type="ECO:0000313" key="4">
    <source>
        <dbReference type="Proteomes" id="UP001154078"/>
    </source>
</evidence>
<feature type="compositionally biased region" description="Polar residues" evidence="1">
    <location>
        <begin position="441"/>
        <end position="453"/>
    </location>
</feature>
<dbReference type="AlphaFoldDB" id="A0A9P0FMC0"/>
<gene>
    <name evidence="3" type="ORF">MELIAE_LOCUS11862</name>
</gene>
<organism evidence="3 4">
    <name type="scientific">Brassicogethes aeneus</name>
    <name type="common">Rape pollen beetle</name>
    <name type="synonym">Meligethes aeneus</name>
    <dbReference type="NCBI Taxonomy" id="1431903"/>
    <lineage>
        <taxon>Eukaryota</taxon>
        <taxon>Metazoa</taxon>
        <taxon>Ecdysozoa</taxon>
        <taxon>Arthropoda</taxon>
        <taxon>Hexapoda</taxon>
        <taxon>Insecta</taxon>
        <taxon>Pterygota</taxon>
        <taxon>Neoptera</taxon>
        <taxon>Endopterygota</taxon>
        <taxon>Coleoptera</taxon>
        <taxon>Polyphaga</taxon>
        <taxon>Cucujiformia</taxon>
        <taxon>Nitidulidae</taxon>
        <taxon>Meligethinae</taxon>
        <taxon>Brassicogethes</taxon>
    </lineage>
</organism>
<dbReference type="OrthoDB" id="6784125at2759"/>
<dbReference type="PROSITE" id="PS00028">
    <property type="entry name" value="ZINC_FINGER_C2H2_1"/>
    <property type="match status" value="1"/>
</dbReference>
<sequence>MITPPPNTANTSAMVDSAASISKCSQELTQAFVDNIKSLIRESINYLNSNAAKKAKKEDLVKFFQRNVINLNTSCNNLQKSIRLSNSLGEFVARVDDTLSNLKSKLSAATPSSSHASAASVAPTFAEATKKTKIKIGGNKSVSATKIHKIEITPIDESKFASLSDVKISILKGVDPAKIGFIPSKIYHTPNKGVVIDSRNPNIVKLLDQPQLASLNLKASTPSKARPRLSLFNEVFTSRIAVLVDNGLTFLASSACRKGRKDDAIDNIFKTFKEIKADMINLSKAQKAVANTRLLVKSISSTLNSITIKESVSAPTSIAASTSATYANAATKGKVKAVGSKTVSTKPIHKVEISPINPDDFANAELVKCRVLDEVNPADMGFVPSKLVSSKFSFELANSLLRSEEGTFFVAQRFRDFVGNDQTMSGFGKSRRPSAPPNIQGAKTRTPQASTTKPRPLPNRILGFPPTTIRGARAKQRGEQARDNPANGPHSIPGSQPSLNCTKCGLGFPTAALLRQDVLKHQCGDRNKCPYCGLILSSYKSARAHERKLHPVESAASIEILRPMPDAEVLQTLAGIEAKTSARGLLKGMSVATGLTVDQVEHRMRRPDYERYLEVAKRRISRRQSHRVCPPTDHLSASYVAPAADETAPQLFSTTEVESSRKRRRAVSPAASLHIPKRKRSVTDTSDTGDSGDDVPQHRTTPTIWLSPIAGPSWENSQDTAPRRMPIELDDRSNFPSGSAHAGLPNLLPQDISVLREDQLLSEFAEYLRDVRPGHKKLFFKQNGEWMGLLVKVNSSKVYESSVASDSHLFMTSLVPLTITAAGTDIWKNTRPSSTNYCRALHFQYKKETPELIRLEKNRVYTEISELSDTLYVQFQSKIVLKSSKPITKMVVA</sequence>
<dbReference type="Proteomes" id="UP001154078">
    <property type="component" value="Chromosome 8"/>
</dbReference>
<evidence type="ECO:0000259" key="2">
    <source>
        <dbReference type="PROSITE" id="PS00028"/>
    </source>
</evidence>
<dbReference type="InterPro" id="IPR013087">
    <property type="entry name" value="Znf_C2H2_type"/>
</dbReference>
<evidence type="ECO:0000256" key="1">
    <source>
        <dbReference type="SAM" id="MobiDB-lite"/>
    </source>
</evidence>
<feature type="domain" description="C2H2-type" evidence="2">
    <location>
        <begin position="529"/>
        <end position="550"/>
    </location>
</feature>
<accession>A0A9P0FMC0</accession>
<dbReference type="EMBL" id="OV121139">
    <property type="protein sequence ID" value="CAH0562842.1"/>
    <property type="molecule type" value="Genomic_DNA"/>
</dbReference>
<protein>
    <recommendedName>
        <fullName evidence="2">C2H2-type domain-containing protein</fullName>
    </recommendedName>
</protein>
<proteinExistence type="predicted"/>